<keyword evidence="3" id="KW-1185">Reference proteome</keyword>
<proteinExistence type="predicted"/>
<dbReference type="OrthoDB" id="794757at2"/>
<sequence length="187" mass="21485">MYWYTNKKYSLIAVASILTTAMFACSSPQQEQQAKQEQPAYFDIPAFIQTEIDSLKAKNPTVEKTVTKDKESETKSLAIKNWDNELSSFKAIDLNKPAYHGFIEVDTVDQVLQYAFTNPELDLSCVRISFDPQGQVKMLSVEKQVKNTLYQTNEFLVYEKGNFYIVEKTQQVKAMGENYYKVQGNLK</sequence>
<gene>
    <name evidence="2" type="ORF">GQF63_07930</name>
</gene>
<dbReference type="PROSITE" id="PS51257">
    <property type="entry name" value="PROKAR_LIPOPROTEIN"/>
    <property type="match status" value="1"/>
</dbReference>
<protein>
    <recommendedName>
        <fullName evidence="4">Lipoprotein</fullName>
    </recommendedName>
</protein>
<evidence type="ECO:0000256" key="1">
    <source>
        <dbReference type="SAM" id="SignalP"/>
    </source>
</evidence>
<accession>A0A6N8KWV2</accession>
<dbReference type="Proteomes" id="UP000435036">
    <property type="component" value="Unassembled WGS sequence"/>
</dbReference>
<evidence type="ECO:0000313" key="3">
    <source>
        <dbReference type="Proteomes" id="UP000435036"/>
    </source>
</evidence>
<organism evidence="2 3">
    <name type="scientific">Sphingobacterium humi</name>
    <dbReference type="NCBI Taxonomy" id="1796905"/>
    <lineage>
        <taxon>Bacteria</taxon>
        <taxon>Pseudomonadati</taxon>
        <taxon>Bacteroidota</taxon>
        <taxon>Sphingobacteriia</taxon>
        <taxon>Sphingobacteriales</taxon>
        <taxon>Sphingobacteriaceae</taxon>
        <taxon>Sphingobacterium</taxon>
    </lineage>
</organism>
<name>A0A6N8KWV2_9SPHI</name>
<dbReference type="AlphaFoldDB" id="A0A6N8KWV2"/>
<keyword evidence="1" id="KW-0732">Signal</keyword>
<dbReference type="EMBL" id="WSQA01000005">
    <property type="protein sequence ID" value="MVZ61943.1"/>
    <property type="molecule type" value="Genomic_DNA"/>
</dbReference>
<evidence type="ECO:0008006" key="4">
    <source>
        <dbReference type="Google" id="ProtNLM"/>
    </source>
</evidence>
<comment type="caution">
    <text evidence="2">The sequence shown here is derived from an EMBL/GenBank/DDBJ whole genome shotgun (WGS) entry which is preliminary data.</text>
</comment>
<evidence type="ECO:0000313" key="2">
    <source>
        <dbReference type="EMBL" id="MVZ61943.1"/>
    </source>
</evidence>
<dbReference type="RefSeq" id="WP_160368693.1">
    <property type="nucleotide sequence ID" value="NZ_WSQA01000005.1"/>
</dbReference>
<reference evidence="2 3" key="1">
    <citation type="submission" date="2019-12" db="EMBL/GenBank/DDBJ databases">
        <authorList>
            <person name="Dong K."/>
        </authorList>
    </citation>
    <scope>NUCLEOTIDE SEQUENCE [LARGE SCALE GENOMIC DNA]</scope>
    <source>
        <strain evidence="2 3">JCM 31225</strain>
    </source>
</reference>
<feature type="signal peptide" evidence="1">
    <location>
        <begin position="1"/>
        <end position="26"/>
    </location>
</feature>
<feature type="chain" id="PRO_5027107603" description="Lipoprotein" evidence="1">
    <location>
        <begin position="27"/>
        <end position="187"/>
    </location>
</feature>